<feature type="region of interest" description="Disordered" evidence="1">
    <location>
        <begin position="1"/>
        <end position="22"/>
    </location>
</feature>
<protein>
    <submittedName>
        <fullName evidence="2">Uncharacterized protein</fullName>
    </submittedName>
</protein>
<gene>
    <name evidence="2" type="ORF">AVDCRST_MAG94-1007</name>
</gene>
<name>A0A6J4KPV5_9CYAN</name>
<sequence length="179" mass="20179">MGEGCLKKLKPSQETSTATSPSQLEFLHNSHGDIAMRSIILSELKHSPFSLVTFAYQAGLRSQGIPGWNLLITAHQRQQISSLDLVQKAVEVDNGLYLYYSKQPESKVVPIIDKLWTKLSYLANRILMDSRLGLFFRRSYQRNEIPGSCTQPINSINLIPHNNRNLSRTGRPSIGSFLH</sequence>
<organism evidence="2">
    <name type="scientific">uncultured Leptolyngbya sp</name>
    <dbReference type="NCBI Taxonomy" id="332963"/>
    <lineage>
        <taxon>Bacteria</taxon>
        <taxon>Bacillati</taxon>
        <taxon>Cyanobacteriota</taxon>
        <taxon>Cyanophyceae</taxon>
        <taxon>Leptolyngbyales</taxon>
        <taxon>Leptolyngbyaceae</taxon>
        <taxon>Leptolyngbya group</taxon>
        <taxon>Leptolyngbya</taxon>
        <taxon>environmental samples</taxon>
    </lineage>
</organism>
<reference evidence="2" key="1">
    <citation type="submission" date="2020-02" db="EMBL/GenBank/DDBJ databases">
        <authorList>
            <person name="Meier V. D."/>
        </authorList>
    </citation>
    <scope>NUCLEOTIDE SEQUENCE</scope>
    <source>
        <strain evidence="2">AVDCRST_MAG94</strain>
    </source>
</reference>
<dbReference type="AlphaFoldDB" id="A0A6J4KPV5"/>
<evidence type="ECO:0000313" key="2">
    <source>
        <dbReference type="EMBL" id="CAA9311868.1"/>
    </source>
</evidence>
<evidence type="ECO:0000256" key="1">
    <source>
        <dbReference type="SAM" id="MobiDB-lite"/>
    </source>
</evidence>
<accession>A0A6J4KPV5</accession>
<dbReference type="EMBL" id="CADCTY010000335">
    <property type="protein sequence ID" value="CAA9311868.1"/>
    <property type="molecule type" value="Genomic_DNA"/>
</dbReference>
<feature type="compositionally biased region" description="Polar residues" evidence="1">
    <location>
        <begin position="12"/>
        <end position="22"/>
    </location>
</feature>
<proteinExistence type="predicted"/>